<dbReference type="Proteomes" id="UP000007148">
    <property type="component" value="Unassembled WGS sequence"/>
</dbReference>
<gene>
    <name evidence="1" type="ORF">PIIN_06299</name>
</gene>
<proteinExistence type="predicted"/>
<protein>
    <submittedName>
        <fullName evidence="1">Uncharacterized protein</fullName>
    </submittedName>
</protein>
<dbReference type="InParanoid" id="G4TM22"/>
<organism evidence="1 2">
    <name type="scientific">Serendipita indica (strain DSM 11827)</name>
    <name type="common">Root endophyte fungus</name>
    <name type="synonym">Piriformospora indica</name>
    <dbReference type="NCBI Taxonomy" id="1109443"/>
    <lineage>
        <taxon>Eukaryota</taxon>
        <taxon>Fungi</taxon>
        <taxon>Dikarya</taxon>
        <taxon>Basidiomycota</taxon>
        <taxon>Agaricomycotina</taxon>
        <taxon>Agaricomycetes</taxon>
        <taxon>Sebacinales</taxon>
        <taxon>Serendipitaceae</taxon>
        <taxon>Serendipita</taxon>
    </lineage>
</organism>
<dbReference type="EMBL" id="CAFZ01000160">
    <property type="protein sequence ID" value="CCA72365.1"/>
    <property type="molecule type" value="Genomic_DNA"/>
</dbReference>
<keyword evidence="2" id="KW-1185">Reference proteome</keyword>
<dbReference type="AlphaFoldDB" id="G4TM22"/>
<evidence type="ECO:0000313" key="1">
    <source>
        <dbReference type="EMBL" id="CCA72365.1"/>
    </source>
</evidence>
<reference evidence="1 2" key="1">
    <citation type="journal article" date="2011" name="PLoS Pathog.">
        <title>Endophytic Life Strategies Decoded by Genome and Transcriptome Analyses of the Mutualistic Root Symbiont Piriformospora indica.</title>
        <authorList>
            <person name="Zuccaro A."/>
            <person name="Lahrmann U."/>
            <person name="Guldener U."/>
            <person name="Langen G."/>
            <person name="Pfiffi S."/>
            <person name="Biedenkopf D."/>
            <person name="Wong P."/>
            <person name="Samans B."/>
            <person name="Grimm C."/>
            <person name="Basiewicz M."/>
            <person name="Murat C."/>
            <person name="Martin F."/>
            <person name="Kogel K.H."/>
        </authorList>
    </citation>
    <scope>NUCLEOTIDE SEQUENCE [LARGE SCALE GENOMIC DNA]</scope>
    <source>
        <strain evidence="1 2">DSM 11827</strain>
    </source>
</reference>
<name>G4TM22_SERID</name>
<dbReference type="HOGENOM" id="CLU_888815_0_0_1"/>
<dbReference type="SUPFAM" id="SSF52047">
    <property type="entry name" value="RNI-like"/>
    <property type="match status" value="1"/>
</dbReference>
<evidence type="ECO:0000313" key="2">
    <source>
        <dbReference type="Proteomes" id="UP000007148"/>
    </source>
</evidence>
<sequence>MATRLPTEILVEIFRCIERVERNPIVVRPAVTKGIYNMALVCKSWYGPFTKVAYETIEFPRVSCVFRFLETLQTRPHLRSLVKSLLLPARVGVPCPDLLVKAFVKIIHLTESLEHLYVTCPFLTDPRFTKGGVYTGNHYLIPVSPGRHSRLKYLLLYTETKEESIFPLGIAYGFSQLTFLSLNGFCLREEIDPEKVPVLSKLRYLHVVGGSAIIQMDRWLVASPALTDLVLCYTELPDSTTNIPPISILQKDKITRLTLTQMFPPSKVYQGTWRHAVLLCSDTICVLGSLFLGEAITRSLSTGMDCSHSPPIR</sequence>
<comment type="caution">
    <text evidence="1">The sequence shown here is derived from an EMBL/GenBank/DDBJ whole genome shotgun (WGS) entry which is preliminary data.</text>
</comment>
<dbReference type="OrthoDB" id="3145604at2759"/>
<accession>G4TM22</accession>